<feature type="region of interest" description="Disordered" evidence="1">
    <location>
        <begin position="17"/>
        <end position="67"/>
    </location>
</feature>
<comment type="caution">
    <text evidence="2">The sequence shown here is derived from an EMBL/GenBank/DDBJ whole genome shotgun (WGS) entry which is preliminary data.</text>
</comment>
<accession>A0A7J6QPU5</accession>
<dbReference type="Proteomes" id="UP000553632">
    <property type="component" value="Unassembled WGS sequence"/>
</dbReference>
<name>A0A7J6QPU5_PEROL</name>
<gene>
    <name evidence="2" type="ORF">FOZ63_019276</name>
</gene>
<protein>
    <submittedName>
        <fullName evidence="2">Uncharacterized protein</fullName>
    </submittedName>
</protein>
<evidence type="ECO:0000256" key="1">
    <source>
        <dbReference type="SAM" id="MobiDB-lite"/>
    </source>
</evidence>
<organism evidence="2 3">
    <name type="scientific">Perkinsus olseni</name>
    <name type="common">Perkinsus atlanticus</name>
    <dbReference type="NCBI Taxonomy" id="32597"/>
    <lineage>
        <taxon>Eukaryota</taxon>
        <taxon>Sar</taxon>
        <taxon>Alveolata</taxon>
        <taxon>Perkinsozoa</taxon>
        <taxon>Perkinsea</taxon>
        <taxon>Perkinsida</taxon>
        <taxon>Perkinsidae</taxon>
        <taxon>Perkinsus</taxon>
    </lineage>
</organism>
<feature type="non-terminal residue" evidence="2">
    <location>
        <position position="1"/>
    </location>
</feature>
<feature type="non-terminal residue" evidence="2">
    <location>
        <position position="127"/>
    </location>
</feature>
<sequence>RSRSTFFFLMESRIGELSPLELSGPEDPEEDGSGSVDVSGSILQGTPERTSGDRTQETTADNCTSEELEKELAFLREELSDRSDELEKTQEHLKALKDVFAMQRLSAREETAKLREELEAAHNANRQ</sequence>
<proteinExistence type="predicted"/>
<evidence type="ECO:0000313" key="3">
    <source>
        <dbReference type="Proteomes" id="UP000553632"/>
    </source>
</evidence>
<evidence type="ECO:0000313" key="2">
    <source>
        <dbReference type="EMBL" id="KAF4710287.1"/>
    </source>
</evidence>
<dbReference type="AlphaFoldDB" id="A0A7J6QPU5"/>
<reference evidence="2 3" key="1">
    <citation type="submission" date="2020-04" db="EMBL/GenBank/DDBJ databases">
        <title>Perkinsus olseni comparative genomics.</title>
        <authorList>
            <person name="Bogema D.R."/>
        </authorList>
    </citation>
    <scope>NUCLEOTIDE SEQUENCE [LARGE SCALE GENOMIC DNA]</scope>
    <source>
        <strain evidence="2 3">ATCC PRA-207</strain>
    </source>
</reference>
<dbReference type="EMBL" id="JABANO010031409">
    <property type="protein sequence ID" value="KAF4710287.1"/>
    <property type="molecule type" value="Genomic_DNA"/>
</dbReference>
<keyword evidence="3" id="KW-1185">Reference proteome</keyword>